<sequence length="282" mass="32409">MHQQVEEALRFAAVRHDGQFRKGTGIPYVTHPVAVAMLLTEDCQPVPVVAAGLLHDLLEDTLTTRAEIRERFGPEVARLVEAATEPDKNLSWEERKRTMVQRVHTLWYDEVALFTADKLHNLRSIRLDIDQVGKSVWGRFKRPLRDQSWYYHELLEALRPFKSTTGLIEAFETELNLLFYGVEEEREVKLQKLISVVTGGFEEEDWVQEAPTLCQTAFELNNVMREGYRQDSPSDLLEVTTLAEQLREAGWQNDFPLPVLSGLNELSYRAALKTEDVIALMK</sequence>
<dbReference type="GO" id="GO:0008893">
    <property type="term" value="F:guanosine-3',5'-bis(diphosphate) 3'-diphosphatase activity"/>
    <property type="evidence" value="ECO:0007669"/>
    <property type="project" value="TreeGrafter"/>
</dbReference>
<gene>
    <name evidence="1" type="primary">relA_1</name>
    <name evidence="1" type="ORF">NCTC13163_01407</name>
</gene>
<dbReference type="PANTHER" id="PTHR46246:SF1">
    <property type="entry name" value="GUANOSINE-3',5'-BIS(DIPHOSPHATE) 3'-PYROPHOSPHOHYDROLASE MESH1"/>
    <property type="match status" value="1"/>
</dbReference>
<dbReference type="Proteomes" id="UP000254060">
    <property type="component" value="Unassembled WGS sequence"/>
</dbReference>
<dbReference type="SUPFAM" id="SSF109604">
    <property type="entry name" value="HD-domain/PDEase-like"/>
    <property type="match status" value="1"/>
</dbReference>
<keyword evidence="1" id="KW-0418">Kinase</keyword>
<dbReference type="OrthoDB" id="9802385at2"/>
<dbReference type="AlphaFoldDB" id="A0A377FU74"/>
<dbReference type="InterPro" id="IPR052194">
    <property type="entry name" value="MESH1"/>
</dbReference>
<dbReference type="Gene3D" id="1.10.3210.10">
    <property type="entry name" value="Hypothetical protein af1432"/>
    <property type="match status" value="1"/>
</dbReference>
<protein>
    <submittedName>
        <fullName evidence="1">GTP pyrophosphokinase</fullName>
        <ecNumber evidence="1">2.7.6.5</ecNumber>
    </submittedName>
</protein>
<dbReference type="STRING" id="1397694.GCA_000702585_01911"/>
<organism evidence="1 2">
    <name type="scientific">Exiguobacterium aurantiacum</name>
    <dbReference type="NCBI Taxonomy" id="33987"/>
    <lineage>
        <taxon>Bacteria</taxon>
        <taxon>Bacillati</taxon>
        <taxon>Bacillota</taxon>
        <taxon>Bacilli</taxon>
        <taxon>Bacillales</taxon>
        <taxon>Bacillales Family XII. Incertae Sedis</taxon>
        <taxon>Exiguobacterium</taxon>
    </lineage>
</organism>
<dbReference type="Pfam" id="PF13328">
    <property type="entry name" value="HD_4"/>
    <property type="match status" value="1"/>
</dbReference>
<keyword evidence="1" id="KW-0808">Transferase</keyword>
<dbReference type="PANTHER" id="PTHR46246">
    <property type="entry name" value="GUANOSINE-3',5'-BIS(DIPHOSPHATE) 3'-PYROPHOSPHOHYDROLASE MESH1"/>
    <property type="match status" value="1"/>
</dbReference>
<dbReference type="GO" id="GO:0008728">
    <property type="term" value="F:GTP diphosphokinase activity"/>
    <property type="evidence" value="ECO:0007669"/>
    <property type="project" value="UniProtKB-EC"/>
</dbReference>
<proteinExistence type="predicted"/>
<accession>A0A377FU74</accession>
<dbReference type="GO" id="GO:0016301">
    <property type="term" value="F:kinase activity"/>
    <property type="evidence" value="ECO:0007669"/>
    <property type="project" value="UniProtKB-KW"/>
</dbReference>
<evidence type="ECO:0000313" key="1">
    <source>
        <dbReference type="EMBL" id="STO08046.1"/>
    </source>
</evidence>
<dbReference type="EMBL" id="UGGP01000001">
    <property type="protein sequence ID" value="STO08046.1"/>
    <property type="molecule type" value="Genomic_DNA"/>
</dbReference>
<name>A0A377FU74_9BACL</name>
<reference evidence="1 2" key="1">
    <citation type="submission" date="2018-06" db="EMBL/GenBank/DDBJ databases">
        <authorList>
            <consortium name="Pathogen Informatics"/>
            <person name="Doyle S."/>
        </authorList>
    </citation>
    <scope>NUCLEOTIDE SEQUENCE [LARGE SCALE GENOMIC DNA]</scope>
    <source>
        <strain evidence="1 2">NCTC13163</strain>
    </source>
</reference>
<dbReference type="EC" id="2.7.6.5" evidence="1"/>
<evidence type="ECO:0000313" key="2">
    <source>
        <dbReference type="Proteomes" id="UP000254060"/>
    </source>
</evidence>
<dbReference type="RefSeq" id="WP_029334917.1">
    <property type="nucleotide sequence ID" value="NZ_UGGP01000001.1"/>
</dbReference>